<dbReference type="Proteomes" id="UP000682951">
    <property type="component" value="Unassembled WGS sequence"/>
</dbReference>
<reference evidence="2 3" key="1">
    <citation type="submission" date="2021-04" db="EMBL/GenBank/DDBJ databases">
        <title>Molecular and phenotypic characterization and identification of bacterial isolates recovered from the Anatolian ground squirrels (Spermophilus xanthoprymnus) and which have the potential to form a new species in the Campylobacter genus.</title>
        <authorList>
            <person name="Aydin F."/>
            <person name="Abay S."/>
            <person name="Kayman T."/>
            <person name="Karakaya E."/>
            <person name="Mustak H.K."/>
            <person name="Mustak I.B."/>
            <person name="Bilgin N."/>
            <person name="Duzler A."/>
            <person name="Sahin O."/>
            <person name="Guran O."/>
            <person name="Saticioglu I.B."/>
        </authorList>
    </citation>
    <scope>NUCLEOTIDE SEQUENCE [LARGE SCALE GENOMIC DNA]</scope>
    <source>
        <strain evidence="3">faydin-G24</strain>
    </source>
</reference>
<evidence type="ECO:0000256" key="1">
    <source>
        <dbReference type="SAM" id="Phobius"/>
    </source>
</evidence>
<evidence type="ECO:0000313" key="3">
    <source>
        <dbReference type="Proteomes" id="UP000682951"/>
    </source>
</evidence>
<keyword evidence="1" id="KW-0472">Membrane</keyword>
<name>A0ABS5HK08_9BACT</name>
<protein>
    <recommendedName>
        <fullName evidence="4">GlsB/YeaQ/YmgE family stress response membrane protein</fullName>
    </recommendedName>
</protein>
<accession>A0ABS5HK08</accession>
<sequence length="50" mass="5279">MKYFIGAILGIFLAGYFVASHISNSTADIVVLILGALLGIIVVRSLSKRG</sequence>
<keyword evidence="1" id="KW-0812">Transmembrane</keyword>
<gene>
    <name evidence="2" type="ORF">KDD93_08590</name>
</gene>
<evidence type="ECO:0000313" key="2">
    <source>
        <dbReference type="EMBL" id="MBR8464614.1"/>
    </source>
</evidence>
<dbReference type="EMBL" id="JAGSSW010000010">
    <property type="protein sequence ID" value="MBR8464614.1"/>
    <property type="molecule type" value="Genomic_DNA"/>
</dbReference>
<proteinExistence type="predicted"/>
<dbReference type="RefSeq" id="WP_212139590.1">
    <property type="nucleotide sequence ID" value="NZ_JAGSSW010000010.1"/>
</dbReference>
<evidence type="ECO:0008006" key="4">
    <source>
        <dbReference type="Google" id="ProtNLM"/>
    </source>
</evidence>
<feature type="transmembrane region" description="Helical" evidence="1">
    <location>
        <begin position="29"/>
        <end position="47"/>
    </location>
</feature>
<keyword evidence="1" id="KW-1133">Transmembrane helix</keyword>
<keyword evidence="3" id="KW-1185">Reference proteome</keyword>
<organism evidence="2 3">
    <name type="scientific">Campylobacter anatolicus</name>
    <dbReference type="NCBI Taxonomy" id="2829105"/>
    <lineage>
        <taxon>Bacteria</taxon>
        <taxon>Pseudomonadati</taxon>
        <taxon>Campylobacterota</taxon>
        <taxon>Epsilonproteobacteria</taxon>
        <taxon>Campylobacterales</taxon>
        <taxon>Campylobacteraceae</taxon>
        <taxon>Campylobacter</taxon>
    </lineage>
</organism>
<comment type="caution">
    <text evidence="2">The sequence shown here is derived from an EMBL/GenBank/DDBJ whole genome shotgun (WGS) entry which is preliminary data.</text>
</comment>